<accession>A9WAU1</accession>
<proteinExistence type="predicted"/>
<evidence type="ECO:0000313" key="2">
    <source>
        <dbReference type="EMBL" id="ABY34722.1"/>
    </source>
</evidence>
<sequence length="104" mass="11211">MRAVYLIGSLARGSHSGTSDVALLLRVSERAANPIEAVRPYFFFFSRQLDIGIDLLLCDDTSLPDIEQMMEGSILLASRDAEEHPEHQACGSGQTNSSEGQAAG</sequence>
<dbReference type="RefSeq" id="WP_012257376.1">
    <property type="nucleotide sequence ID" value="NC_010175.1"/>
</dbReference>
<name>A9WAU1_CHLAA</name>
<dbReference type="InterPro" id="IPR043519">
    <property type="entry name" value="NT_sf"/>
</dbReference>
<reference evidence="3" key="1">
    <citation type="journal article" date="2011" name="BMC Genomics">
        <title>Complete genome sequence of the filamentous anoxygenic phototrophic bacterium Chloroflexus aurantiacus.</title>
        <authorList>
            <person name="Tang K.H."/>
            <person name="Barry K."/>
            <person name="Chertkov O."/>
            <person name="Dalin E."/>
            <person name="Han C.S."/>
            <person name="Hauser L.J."/>
            <person name="Honchak B.M."/>
            <person name="Karbach L.E."/>
            <person name="Land M.L."/>
            <person name="Lapidus A."/>
            <person name="Larimer F.W."/>
            <person name="Mikhailova N."/>
            <person name="Pitluck S."/>
            <person name="Pierson B.K."/>
            <person name="Blankenship R.E."/>
        </authorList>
    </citation>
    <scope>NUCLEOTIDE SEQUENCE [LARGE SCALE GENOMIC DNA]</scope>
    <source>
        <strain evidence="3">ATCC 29366 / DSM 635 / J-10-fl</strain>
    </source>
</reference>
<keyword evidence="3" id="KW-1185">Reference proteome</keyword>
<protein>
    <recommendedName>
        <fullName evidence="4">Polymerase beta nucleotidyltransferase domain-containing protein</fullName>
    </recommendedName>
</protein>
<dbReference type="Proteomes" id="UP000002008">
    <property type="component" value="Chromosome"/>
</dbReference>
<feature type="compositionally biased region" description="Polar residues" evidence="1">
    <location>
        <begin position="91"/>
        <end position="104"/>
    </location>
</feature>
<evidence type="ECO:0000256" key="1">
    <source>
        <dbReference type="SAM" id="MobiDB-lite"/>
    </source>
</evidence>
<gene>
    <name evidence="2" type="ordered locus">Caur_1502</name>
</gene>
<dbReference type="EnsemblBacteria" id="ABY34722">
    <property type="protein sequence ID" value="ABY34722"/>
    <property type="gene ID" value="Caur_1502"/>
</dbReference>
<feature type="region of interest" description="Disordered" evidence="1">
    <location>
        <begin position="77"/>
        <end position="104"/>
    </location>
</feature>
<evidence type="ECO:0008006" key="4">
    <source>
        <dbReference type="Google" id="ProtNLM"/>
    </source>
</evidence>
<dbReference type="InParanoid" id="A9WAU1"/>
<dbReference type="SUPFAM" id="SSF81301">
    <property type="entry name" value="Nucleotidyltransferase"/>
    <property type="match status" value="1"/>
</dbReference>
<dbReference type="AlphaFoldDB" id="A9WAU1"/>
<organism evidence="2 3">
    <name type="scientific">Chloroflexus aurantiacus (strain ATCC 29366 / DSM 635 / J-10-fl)</name>
    <dbReference type="NCBI Taxonomy" id="324602"/>
    <lineage>
        <taxon>Bacteria</taxon>
        <taxon>Bacillati</taxon>
        <taxon>Chloroflexota</taxon>
        <taxon>Chloroflexia</taxon>
        <taxon>Chloroflexales</taxon>
        <taxon>Chloroflexineae</taxon>
        <taxon>Chloroflexaceae</taxon>
        <taxon>Chloroflexus</taxon>
    </lineage>
</organism>
<dbReference type="eggNOG" id="COG1708">
    <property type="taxonomic scope" value="Bacteria"/>
</dbReference>
<dbReference type="KEGG" id="cau:Caur_1502"/>
<dbReference type="PATRIC" id="fig|324602.8.peg.1709"/>
<evidence type="ECO:0000313" key="3">
    <source>
        <dbReference type="Proteomes" id="UP000002008"/>
    </source>
</evidence>
<dbReference type="HOGENOM" id="CLU_2286472_0_0_0"/>
<dbReference type="STRING" id="324602.Caur_1502"/>
<dbReference type="EMBL" id="CP000909">
    <property type="protein sequence ID" value="ABY34722.1"/>
    <property type="molecule type" value="Genomic_DNA"/>
</dbReference>